<dbReference type="PANTHER" id="PTHR43581">
    <property type="entry name" value="ATP/GTP PHOSPHATASE"/>
    <property type="match status" value="1"/>
</dbReference>
<feature type="domain" description="ATPase AAA-type core" evidence="1">
    <location>
        <begin position="294"/>
        <end position="348"/>
    </location>
</feature>
<reference evidence="5" key="1">
    <citation type="journal article" date="2019" name="Int. J. Syst. Evol. Microbiol.">
        <title>The Global Catalogue of Microorganisms (GCM) 10K type strain sequencing project: providing services to taxonomists for standard genome sequencing and annotation.</title>
        <authorList>
            <consortium name="The Broad Institute Genomics Platform"/>
            <consortium name="The Broad Institute Genome Sequencing Center for Infectious Disease"/>
            <person name="Wu L."/>
            <person name="Ma J."/>
        </authorList>
    </citation>
    <scope>NUCLEOTIDE SEQUENCE [LARGE SCALE GENOMIC DNA]</scope>
    <source>
        <strain evidence="5">JCM 17986</strain>
    </source>
</reference>
<dbReference type="Pfam" id="PF20469">
    <property type="entry name" value="OLD-like_TOPRIM"/>
    <property type="match status" value="1"/>
</dbReference>
<dbReference type="Pfam" id="PF13476">
    <property type="entry name" value="AAA_23"/>
    <property type="match status" value="1"/>
</dbReference>
<feature type="domain" description="Rad50/SbcC-type AAA" evidence="2">
    <location>
        <begin position="7"/>
        <end position="72"/>
    </location>
</feature>
<gene>
    <name evidence="4" type="ORF">GCM10023205_82750</name>
</gene>
<organism evidence="4 5">
    <name type="scientific">Yinghuangia aomiensis</name>
    <dbReference type="NCBI Taxonomy" id="676205"/>
    <lineage>
        <taxon>Bacteria</taxon>
        <taxon>Bacillati</taxon>
        <taxon>Actinomycetota</taxon>
        <taxon>Actinomycetes</taxon>
        <taxon>Kitasatosporales</taxon>
        <taxon>Streptomycetaceae</taxon>
        <taxon>Yinghuangia</taxon>
    </lineage>
</organism>
<evidence type="ECO:0000259" key="3">
    <source>
        <dbReference type="Pfam" id="PF20469"/>
    </source>
</evidence>
<feature type="domain" description="OLD protein-like TOPRIM" evidence="3">
    <location>
        <begin position="395"/>
        <end position="466"/>
    </location>
</feature>
<dbReference type="SUPFAM" id="SSF52540">
    <property type="entry name" value="P-loop containing nucleoside triphosphate hydrolases"/>
    <property type="match status" value="1"/>
</dbReference>
<evidence type="ECO:0000259" key="2">
    <source>
        <dbReference type="Pfam" id="PF13476"/>
    </source>
</evidence>
<dbReference type="InterPro" id="IPR003959">
    <property type="entry name" value="ATPase_AAA_core"/>
</dbReference>
<evidence type="ECO:0000259" key="1">
    <source>
        <dbReference type="Pfam" id="PF13304"/>
    </source>
</evidence>
<sequence length="628" mass="68898">MYLSHVRAENFRMFGPAGTEQIPGSALDFELTPGLNVLVGANDSGKTAVVDAIRLCLHTVSADYQRVTRDDFHCAGAARADQFTLRCQFRGLSDDEQAAFLELLDHKDREPVLYVTLRARMENPLAGGGRVSVSTRAGRHGTGPVIDGAVRERLRATYLKPLRDAEAELRPGRGSRLAQILAAHPDIREQELDDFDPETGQASTLTGILHRADHQLAANLAVTRAREEINTNYLSRFAIGDAPLSGEIGVAGDASLQRALERLELRFAPDGQAGQWTRRGLGYHNALFMAAELLLLGTSDSSSVLLIEEPEAHLHPQLQARVMELLVEKATGPDPQVQVVLTTHSPNIAAALPVENLTLMCEARAFGLSRNRTKLDDSDYAFLRRFLDVTKANLFFARGVVLVEGPSEALLLPALAEALGYSFTRAGVSIVDVGHIGHFRYARIFQRAAKEEPPIPIKVVCLRDRDLAPEGTDKDMRGKLPLVTDLKPHEVRDHCEALRAHDGGPVTTYVSDAWTLEYDLAATSWTMARLVHTAVLAARASQTGWPDKDTIAKLSQQAADDIDAWRDAGTPLARAALEIYRPLRTKKSKLRKPDAAQHLADLVASEKLLPEDLPRYLIDAITHLCAVR</sequence>
<evidence type="ECO:0000313" key="4">
    <source>
        <dbReference type="EMBL" id="GAA4996921.1"/>
    </source>
</evidence>
<proteinExistence type="predicted"/>
<keyword evidence="5" id="KW-1185">Reference proteome</keyword>
<dbReference type="EMBL" id="BAABHS010000064">
    <property type="protein sequence ID" value="GAA4996921.1"/>
    <property type="molecule type" value="Genomic_DNA"/>
</dbReference>
<dbReference type="Pfam" id="PF13304">
    <property type="entry name" value="AAA_21"/>
    <property type="match status" value="1"/>
</dbReference>
<dbReference type="InterPro" id="IPR034139">
    <property type="entry name" value="TOPRIM_OLD"/>
</dbReference>
<evidence type="ECO:0000313" key="5">
    <source>
        <dbReference type="Proteomes" id="UP001500466"/>
    </source>
</evidence>
<protein>
    <submittedName>
        <fullName evidence="4">AAA family ATPase</fullName>
    </submittedName>
</protein>
<dbReference type="InterPro" id="IPR051396">
    <property type="entry name" value="Bact_Antivir_Def_Nuclease"/>
</dbReference>
<dbReference type="Gene3D" id="3.40.50.300">
    <property type="entry name" value="P-loop containing nucleotide triphosphate hydrolases"/>
    <property type="match status" value="2"/>
</dbReference>
<dbReference type="Proteomes" id="UP001500466">
    <property type="component" value="Unassembled WGS sequence"/>
</dbReference>
<comment type="caution">
    <text evidence="4">The sequence shown here is derived from an EMBL/GenBank/DDBJ whole genome shotgun (WGS) entry which is preliminary data.</text>
</comment>
<accession>A0ABP9II43</accession>
<dbReference type="InterPro" id="IPR027417">
    <property type="entry name" value="P-loop_NTPase"/>
</dbReference>
<dbReference type="InterPro" id="IPR038729">
    <property type="entry name" value="Rad50/SbcC_AAA"/>
</dbReference>
<name>A0ABP9II43_9ACTN</name>
<dbReference type="PANTHER" id="PTHR43581:SF4">
    <property type="entry name" value="ATP_GTP PHOSPHATASE"/>
    <property type="match status" value="1"/>
</dbReference>